<dbReference type="Proteomes" id="UP000319094">
    <property type="component" value="Unassembled WGS sequence"/>
</dbReference>
<sequence length="364" mass="39099">MARGILTGGDVLTTTLDGISLENIWDEYIETLRVWNDSRSPIASLFTSLTAQSGAAISQAAEGDDFEEASTFGKPKSIRAEATPLTMGFPLKWYDSAIRYTEAFLRDATSSEVQAQHSAALEADNRLLFRQIMRALLTKTTIATRPVNENGATIYSLWDGEADATPPSFAGKEFAAGHKHYLTTQSAELDGVDLRDLINDVTEHGYGTAAGEKMIVLVHPNQGEVVRSFRAGQAGPGGVISPFDFIPSAGAPAFLSSEQIIGDKPPATYAGLDVIGSYGGALIVEDYYVPSGYVIATATGSRTPLAFREHQRIEYKGLRLIPGDKRYPLVDATYARGFGVGVQHRGAAAVMQVTTSADYTSPTF</sequence>
<reference evidence="1 2" key="1">
    <citation type="submission" date="2019-06" db="EMBL/GenBank/DDBJ databases">
        <title>Sequencing the genomes of 1000 actinobacteria strains.</title>
        <authorList>
            <person name="Klenk H.-P."/>
        </authorList>
    </citation>
    <scope>NUCLEOTIDE SEQUENCE [LARGE SCALE GENOMIC DNA]</scope>
    <source>
        <strain evidence="1 2">DSM 8803</strain>
    </source>
</reference>
<dbReference type="EMBL" id="VFON01000001">
    <property type="protein sequence ID" value="TQL42972.1"/>
    <property type="molecule type" value="Genomic_DNA"/>
</dbReference>
<dbReference type="AlphaFoldDB" id="A0A542Y4H5"/>
<protein>
    <recommendedName>
        <fullName evidence="3">Major capsid protein</fullName>
    </recommendedName>
</protein>
<dbReference type="OrthoDB" id="4378081at2"/>
<evidence type="ECO:0008006" key="3">
    <source>
        <dbReference type="Google" id="ProtNLM"/>
    </source>
</evidence>
<dbReference type="RefSeq" id="WP_141886350.1">
    <property type="nucleotide sequence ID" value="NZ_BAAAUY010000005.1"/>
</dbReference>
<gene>
    <name evidence="1" type="ORF">FB468_0983</name>
</gene>
<keyword evidence="2" id="KW-1185">Reference proteome</keyword>
<comment type="caution">
    <text evidence="1">The sequence shown here is derived from an EMBL/GenBank/DDBJ whole genome shotgun (WGS) entry which is preliminary data.</text>
</comment>
<accession>A0A542Y4H5</accession>
<proteinExistence type="predicted"/>
<name>A0A542Y4H5_9MICO</name>
<evidence type="ECO:0000313" key="2">
    <source>
        <dbReference type="Proteomes" id="UP000319094"/>
    </source>
</evidence>
<organism evidence="1 2">
    <name type="scientific">Leucobacter komagatae</name>
    <dbReference type="NCBI Taxonomy" id="55969"/>
    <lineage>
        <taxon>Bacteria</taxon>
        <taxon>Bacillati</taxon>
        <taxon>Actinomycetota</taxon>
        <taxon>Actinomycetes</taxon>
        <taxon>Micrococcales</taxon>
        <taxon>Microbacteriaceae</taxon>
        <taxon>Leucobacter</taxon>
    </lineage>
</organism>
<evidence type="ECO:0000313" key="1">
    <source>
        <dbReference type="EMBL" id="TQL42972.1"/>
    </source>
</evidence>